<dbReference type="AlphaFoldDB" id="A0A6I6E0E1"/>
<evidence type="ECO:0000256" key="1">
    <source>
        <dbReference type="RuleBase" id="RU362001"/>
    </source>
</evidence>
<dbReference type="EMBL" id="CP032550">
    <property type="protein sequence ID" value="QGU28573.1"/>
    <property type="molecule type" value="Genomic_DNA"/>
</dbReference>
<dbReference type="NCBIfam" id="TIGR03930">
    <property type="entry name" value="WXG100_ESAT6"/>
    <property type="match status" value="1"/>
</dbReference>
<dbReference type="SUPFAM" id="SSF140453">
    <property type="entry name" value="EsxAB dimer-like"/>
    <property type="match status" value="1"/>
</dbReference>
<name>A0A6I6E0E1_9MICO</name>
<dbReference type="Gene3D" id="1.10.287.1060">
    <property type="entry name" value="ESAT-6-like"/>
    <property type="match status" value="1"/>
</dbReference>
<dbReference type="Pfam" id="PF06013">
    <property type="entry name" value="WXG100"/>
    <property type="match status" value="1"/>
</dbReference>
<organism evidence="2 3">
    <name type="scientific">Microbacterium oryzae</name>
    <dbReference type="NCBI Taxonomy" id="743009"/>
    <lineage>
        <taxon>Bacteria</taxon>
        <taxon>Bacillati</taxon>
        <taxon>Actinomycetota</taxon>
        <taxon>Actinomycetes</taxon>
        <taxon>Micrococcales</taxon>
        <taxon>Microbacteriaceae</taxon>
        <taxon>Microbacterium</taxon>
    </lineage>
</organism>
<gene>
    <name evidence="2" type="ORF">D7D94_13505</name>
</gene>
<accession>A0A6I6E0E1</accession>
<reference evidence="2 3" key="1">
    <citation type="submission" date="2018-09" db="EMBL/GenBank/DDBJ databases">
        <title>Whole genome sequencing of Microbacterium oryzae strain MB-10T.</title>
        <authorList>
            <person name="Das S.K."/>
        </authorList>
    </citation>
    <scope>NUCLEOTIDE SEQUENCE [LARGE SCALE GENOMIC DNA]</scope>
    <source>
        <strain evidence="2 3">MB-10</strain>
    </source>
</reference>
<dbReference type="OrthoDB" id="4231069at2"/>
<evidence type="ECO:0000313" key="2">
    <source>
        <dbReference type="EMBL" id="QGU28573.1"/>
    </source>
</evidence>
<dbReference type="InterPro" id="IPR036689">
    <property type="entry name" value="ESAT-6-like_sf"/>
</dbReference>
<dbReference type="InterPro" id="IPR010310">
    <property type="entry name" value="T7SS_ESAT-6-like"/>
</dbReference>
<keyword evidence="3" id="KW-1185">Reference proteome</keyword>
<protein>
    <recommendedName>
        <fullName evidence="1">ESAT-6-like protein</fullName>
    </recommendedName>
</protein>
<comment type="similarity">
    <text evidence="1">Belongs to the WXG100 family.</text>
</comment>
<dbReference type="Proteomes" id="UP000422989">
    <property type="component" value="Chromosome"/>
</dbReference>
<proteinExistence type="inferred from homology"/>
<evidence type="ECO:0000313" key="3">
    <source>
        <dbReference type="Proteomes" id="UP000422989"/>
    </source>
</evidence>
<dbReference type="KEGG" id="moj:D7D94_13505"/>
<dbReference type="RefSeq" id="WP_156243121.1">
    <property type="nucleotide sequence ID" value="NZ_BAAAZL010000003.1"/>
</dbReference>
<sequence length="95" mass="10019">MPIFSADSDAIVSQSVNVRATCDRLQSESDTLLGQLAELQSVWQGSAAAGFQGVMDQWRSAQLAIQDSLASIGQALNIAGTQYADAEQSAAAMFH</sequence>